<organism evidence="5 6">
    <name type="scientific">Lentilactobacillus parabuchneri DSM 5707 = NBRC 107865</name>
    <dbReference type="NCBI Taxonomy" id="1423784"/>
    <lineage>
        <taxon>Bacteria</taxon>
        <taxon>Bacillati</taxon>
        <taxon>Bacillota</taxon>
        <taxon>Bacilli</taxon>
        <taxon>Lactobacillales</taxon>
        <taxon>Lactobacillaceae</taxon>
        <taxon>Lentilactobacillus</taxon>
    </lineage>
</organism>
<dbReference type="Proteomes" id="UP000051957">
    <property type="component" value="Unassembled WGS sequence"/>
</dbReference>
<dbReference type="RefSeq" id="WP_057910773.1">
    <property type="nucleotide sequence ID" value="NZ_AZGK01000006.1"/>
</dbReference>
<sequence>MRVTTFGEIMLRLTVPDNKKLIQTDTFQANYGGAEANVAVSLALLGDSVNFVSKLPENELGNAVIQKLKSFGVDTSAISRGGNRLGIYFLQPGIGNRPSKVIYDRGESSFTASDDSDYPWKQLLNETDYFYISGITPALSDKLKATLLSAVEFCRNHAIKVVYDANFRGKLWTPARAQQFNRQILPFVDICLVHDEDLEQAFGLQAFKSTNHQAIDQKASFKQAMSTLTAHYPNISTVASVLRNSHSVQSSQWMGVMLTGDSFYESPIYNVAILPEVAGGDAFGAAIVHGILNHFKPQYQLDYAIAAAVLKLTIPGDFNLSSDGEIKAAMIDDNQTISR</sequence>
<proteinExistence type="inferred from homology"/>
<dbReference type="PATRIC" id="fig|1423784.4.peg.2076"/>
<dbReference type="Pfam" id="PF00294">
    <property type="entry name" value="PfkB"/>
    <property type="match status" value="1"/>
</dbReference>
<evidence type="ECO:0000256" key="1">
    <source>
        <dbReference type="ARBA" id="ARBA00010688"/>
    </source>
</evidence>
<evidence type="ECO:0000256" key="2">
    <source>
        <dbReference type="ARBA" id="ARBA00022679"/>
    </source>
</evidence>
<dbReference type="InterPro" id="IPR029056">
    <property type="entry name" value="Ribokinase-like"/>
</dbReference>
<evidence type="ECO:0000313" key="6">
    <source>
        <dbReference type="Proteomes" id="UP000051957"/>
    </source>
</evidence>
<dbReference type="InterPro" id="IPR052700">
    <property type="entry name" value="Carb_kinase_PfkB-like"/>
</dbReference>
<gene>
    <name evidence="5" type="ORF">FC51_GL002034</name>
</gene>
<dbReference type="PANTHER" id="PTHR43320">
    <property type="entry name" value="SUGAR KINASE"/>
    <property type="match status" value="1"/>
</dbReference>
<dbReference type="GeneID" id="69802128"/>
<evidence type="ECO:0000256" key="3">
    <source>
        <dbReference type="ARBA" id="ARBA00022777"/>
    </source>
</evidence>
<comment type="similarity">
    <text evidence="1">Belongs to the carbohydrate kinase PfkB family.</text>
</comment>
<keyword evidence="2" id="KW-0808">Transferase</keyword>
<comment type="caution">
    <text evidence="5">The sequence shown here is derived from an EMBL/GenBank/DDBJ whole genome shotgun (WGS) entry which is preliminary data.</text>
</comment>
<dbReference type="InterPro" id="IPR011611">
    <property type="entry name" value="PfkB_dom"/>
</dbReference>
<evidence type="ECO:0000313" key="5">
    <source>
        <dbReference type="EMBL" id="KRM46458.1"/>
    </source>
</evidence>
<protein>
    <submittedName>
        <fullName evidence="5">PfkB domain-containing protein</fullName>
    </submittedName>
</protein>
<dbReference type="AlphaFoldDB" id="A0A0R1YW43"/>
<dbReference type="Gene3D" id="3.40.1190.20">
    <property type="match status" value="1"/>
</dbReference>
<dbReference type="CDD" id="cd01166">
    <property type="entry name" value="KdgK"/>
    <property type="match status" value="1"/>
</dbReference>
<keyword evidence="3" id="KW-0418">Kinase</keyword>
<feature type="domain" description="Carbohydrate kinase PfkB" evidence="4">
    <location>
        <begin position="3"/>
        <end position="316"/>
    </location>
</feature>
<dbReference type="SUPFAM" id="SSF53613">
    <property type="entry name" value="Ribokinase-like"/>
    <property type="match status" value="1"/>
</dbReference>
<reference evidence="5 6" key="1">
    <citation type="journal article" date="2015" name="Genome Announc.">
        <title>Expanding the biotechnology potential of lactobacilli through comparative genomics of 213 strains and associated genera.</title>
        <authorList>
            <person name="Sun Z."/>
            <person name="Harris H.M."/>
            <person name="McCann A."/>
            <person name="Guo C."/>
            <person name="Argimon S."/>
            <person name="Zhang W."/>
            <person name="Yang X."/>
            <person name="Jeffery I.B."/>
            <person name="Cooney J.C."/>
            <person name="Kagawa T.F."/>
            <person name="Liu W."/>
            <person name="Song Y."/>
            <person name="Salvetti E."/>
            <person name="Wrobel A."/>
            <person name="Rasinkangas P."/>
            <person name="Parkhill J."/>
            <person name="Rea M.C."/>
            <person name="O'Sullivan O."/>
            <person name="Ritari J."/>
            <person name="Douillard F.P."/>
            <person name="Paul Ross R."/>
            <person name="Yang R."/>
            <person name="Briner A.E."/>
            <person name="Felis G.E."/>
            <person name="de Vos W.M."/>
            <person name="Barrangou R."/>
            <person name="Klaenhammer T.R."/>
            <person name="Caufield P.W."/>
            <person name="Cui Y."/>
            <person name="Zhang H."/>
            <person name="O'Toole P.W."/>
        </authorList>
    </citation>
    <scope>NUCLEOTIDE SEQUENCE [LARGE SCALE GENOMIC DNA]</scope>
    <source>
        <strain evidence="5 6">DSM 5707</strain>
    </source>
</reference>
<dbReference type="GO" id="GO:0016301">
    <property type="term" value="F:kinase activity"/>
    <property type="evidence" value="ECO:0007669"/>
    <property type="project" value="UniProtKB-KW"/>
</dbReference>
<name>A0A0R1YW43_9LACO</name>
<dbReference type="EMBL" id="AZGK01000006">
    <property type="protein sequence ID" value="KRM46458.1"/>
    <property type="molecule type" value="Genomic_DNA"/>
</dbReference>
<evidence type="ECO:0000259" key="4">
    <source>
        <dbReference type="Pfam" id="PF00294"/>
    </source>
</evidence>
<dbReference type="PANTHER" id="PTHR43320:SF2">
    <property type="entry name" value="2-DEHYDRO-3-DEOXYGLUCONOKINASE_2-DEHYDRO-3-DEOXYGALACTONOKINASE"/>
    <property type="match status" value="1"/>
</dbReference>
<accession>A0A0R1YW43</accession>